<accession>D5P504</accession>
<dbReference type="InterPro" id="IPR014748">
    <property type="entry name" value="Enoyl-CoA_hydra_C"/>
</dbReference>
<dbReference type="Gene3D" id="1.10.12.10">
    <property type="entry name" value="Lyase 2-enoyl-coa Hydratase, Chain A, domain 2"/>
    <property type="match status" value="1"/>
</dbReference>
<name>D5P504_9MYCO</name>
<dbReference type="Pfam" id="PF00378">
    <property type="entry name" value="ECH_1"/>
    <property type="match status" value="1"/>
</dbReference>
<dbReference type="EC" id="4.2.1.17" evidence="4"/>
<reference evidence="4 5" key="1">
    <citation type="submission" date="2010-04" db="EMBL/GenBank/DDBJ databases">
        <authorList>
            <person name="Muzny D."/>
            <person name="Qin X."/>
            <person name="Deng J."/>
            <person name="Jiang H."/>
            <person name="Liu Y."/>
            <person name="Qu J."/>
            <person name="Song X.-Z."/>
            <person name="Zhang L."/>
            <person name="Thornton R."/>
            <person name="Coyle M."/>
            <person name="Francisco L."/>
            <person name="Jackson L."/>
            <person name="Javaid M."/>
            <person name="Korchina V."/>
            <person name="Kovar C."/>
            <person name="Mata R."/>
            <person name="Mathew T."/>
            <person name="Ngo R."/>
            <person name="Nguyen L."/>
            <person name="Nguyen N."/>
            <person name="Okwuonu G."/>
            <person name="Ongeri F."/>
            <person name="Pham C."/>
            <person name="Simmons D."/>
            <person name="Wilczek-Boney K."/>
            <person name="Hale W."/>
            <person name="Jakkamsetti A."/>
            <person name="Pham P."/>
            <person name="Ruth R."/>
            <person name="San Lucas F."/>
            <person name="Warren J."/>
            <person name="Zhang J."/>
            <person name="Zhao Z."/>
            <person name="Zhou C."/>
            <person name="Zhu D."/>
            <person name="Lee S."/>
            <person name="Bess C."/>
            <person name="Blankenburg K."/>
            <person name="Forbes L."/>
            <person name="Fu Q."/>
            <person name="Gubbala S."/>
            <person name="Hirani K."/>
            <person name="Jayaseelan J.C."/>
            <person name="Lara F."/>
            <person name="Munidasa M."/>
            <person name="Palculict T."/>
            <person name="Patil S."/>
            <person name="Pu L.-L."/>
            <person name="Saada N."/>
            <person name="Tang L."/>
            <person name="Weissenberger G."/>
            <person name="Zhu Y."/>
            <person name="Hemphill L."/>
            <person name="Shang Y."/>
            <person name="Youmans B."/>
            <person name="Ayvaz T."/>
            <person name="Ross M."/>
            <person name="Santibanez J."/>
            <person name="Aqrawi P."/>
            <person name="Gross S."/>
            <person name="Joshi V."/>
            <person name="Fowler G."/>
            <person name="Nazareth L."/>
            <person name="Reid J."/>
            <person name="Worley K."/>
            <person name="Petrosino J."/>
            <person name="Highlander S."/>
            <person name="Gibbs R."/>
        </authorList>
    </citation>
    <scope>NUCLEOTIDE SEQUENCE [LARGE SCALE GENOMIC DNA]</scope>
    <source>
        <strain evidence="4 5">ATCC BAA-614</strain>
    </source>
</reference>
<dbReference type="AlphaFoldDB" id="D5P504"/>
<gene>
    <name evidence="4" type="primary">echs1</name>
    <name evidence="4" type="ORF">HMPREF0591_1248</name>
</gene>
<proteinExistence type="inferred from homology"/>
<dbReference type="PANTHER" id="PTHR11941:SF169">
    <property type="entry name" value="(7AS)-7A-METHYL-1,5-DIOXO-2,3,5,6,7,7A-HEXAHYDRO-1H-INDENE-CARBOXYL-COA HYDROLASE"/>
    <property type="match status" value="1"/>
</dbReference>
<keyword evidence="2" id="KW-0443">Lipid metabolism</keyword>
<protein>
    <submittedName>
        <fullName evidence="4">Enoyl-CoA hydratase/isomerase family protein</fullName>
        <ecNumber evidence="4">4.2.1.17</ecNumber>
    </submittedName>
</protein>
<keyword evidence="3 4" id="KW-0456">Lyase</keyword>
<dbReference type="GO" id="GO:0016853">
    <property type="term" value="F:isomerase activity"/>
    <property type="evidence" value="ECO:0007669"/>
    <property type="project" value="UniProtKB-KW"/>
</dbReference>
<dbReference type="GO" id="GO:0006635">
    <property type="term" value="P:fatty acid beta-oxidation"/>
    <property type="evidence" value="ECO:0007669"/>
    <property type="project" value="TreeGrafter"/>
</dbReference>
<organism evidence="4 5">
    <name type="scientific">Mycobacterium parascrofulaceum ATCC BAA-614</name>
    <dbReference type="NCBI Taxonomy" id="525368"/>
    <lineage>
        <taxon>Bacteria</taxon>
        <taxon>Bacillati</taxon>
        <taxon>Actinomycetota</taxon>
        <taxon>Actinomycetes</taxon>
        <taxon>Mycobacteriales</taxon>
        <taxon>Mycobacteriaceae</taxon>
        <taxon>Mycobacterium</taxon>
        <taxon>Mycobacterium simiae complex</taxon>
    </lineage>
</organism>
<dbReference type="eggNOG" id="COG1024">
    <property type="taxonomic scope" value="Bacteria"/>
</dbReference>
<comment type="caution">
    <text evidence="4">The sequence shown here is derived from an EMBL/GenBank/DDBJ whole genome shotgun (WGS) entry which is preliminary data.</text>
</comment>
<dbReference type="GO" id="GO:0004300">
    <property type="term" value="F:enoyl-CoA hydratase activity"/>
    <property type="evidence" value="ECO:0007669"/>
    <property type="project" value="UniProtKB-EC"/>
</dbReference>
<evidence type="ECO:0000256" key="2">
    <source>
        <dbReference type="ARBA" id="ARBA00023098"/>
    </source>
</evidence>
<evidence type="ECO:0000313" key="5">
    <source>
        <dbReference type="Proteomes" id="UP000003653"/>
    </source>
</evidence>
<keyword evidence="4" id="KW-0413">Isomerase</keyword>
<dbReference type="PANTHER" id="PTHR11941">
    <property type="entry name" value="ENOYL-COA HYDRATASE-RELATED"/>
    <property type="match status" value="1"/>
</dbReference>
<sequence>MRDGGSVAEQPIRYEVVDSVAWLTINRPEARNALNNAVRTGLIDAVLRFNDDDAAKVLVLTGVGDKAFCAGGDLKEMAQNALKVPPKDFAPQFGRNIDVAKPTIAAVNGVAFAGGFLLAQQCDLVVAAEHATFAVSEVKVGRGSPWATPLSWLVPPRVAMQILLTGDPITAARAHQVGLVNEVVPADQLRERTQQLALSIAANAPLSVLASKRTVYLSAQHHLAAAYDLADEIWEPVYLSDDAQEGPAAFREKRAPQWKGH</sequence>
<dbReference type="EMBL" id="ADNV01000091">
    <property type="protein sequence ID" value="EFG78908.1"/>
    <property type="molecule type" value="Genomic_DNA"/>
</dbReference>
<dbReference type="HOGENOM" id="CLU_009834_7_3_11"/>
<keyword evidence="5" id="KW-1185">Reference proteome</keyword>
<dbReference type="CDD" id="cd06558">
    <property type="entry name" value="crotonase-like"/>
    <property type="match status" value="1"/>
</dbReference>
<dbReference type="Proteomes" id="UP000003653">
    <property type="component" value="Unassembled WGS sequence"/>
</dbReference>
<dbReference type="InterPro" id="IPR029045">
    <property type="entry name" value="ClpP/crotonase-like_dom_sf"/>
</dbReference>
<comment type="similarity">
    <text evidence="1">Belongs to the enoyl-CoA hydratase/isomerase family.</text>
</comment>
<dbReference type="SUPFAM" id="SSF52096">
    <property type="entry name" value="ClpP/crotonase"/>
    <property type="match status" value="1"/>
</dbReference>
<dbReference type="InterPro" id="IPR001753">
    <property type="entry name" value="Enoyl-CoA_hydra/iso"/>
</dbReference>
<evidence type="ECO:0000256" key="3">
    <source>
        <dbReference type="ARBA" id="ARBA00023239"/>
    </source>
</evidence>
<evidence type="ECO:0000313" key="4">
    <source>
        <dbReference type="EMBL" id="EFG78908.1"/>
    </source>
</evidence>
<evidence type="ECO:0000256" key="1">
    <source>
        <dbReference type="ARBA" id="ARBA00005254"/>
    </source>
</evidence>
<dbReference type="Gene3D" id="3.90.226.10">
    <property type="entry name" value="2-enoyl-CoA Hydratase, Chain A, domain 1"/>
    <property type="match status" value="1"/>
</dbReference>